<reference evidence="1" key="1">
    <citation type="submission" date="2020-08" db="EMBL/GenBank/DDBJ databases">
        <title>Genome public.</title>
        <authorList>
            <person name="Liu C."/>
            <person name="Sun Q."/>
        </authorList>
    </citation>
    <scope>NUCLEOTIDE SEQUENCE</scope>
    <source>
        <strain evidence="1">BX22</strain>
    </source>
</reference>
<accession>A0A923L8U6</accession>
<dbReference type="AlphaFoldDB" id="A0A923L8U6"/>
<name>A0A923L8U6_9BACI</name>
<dbReference type="Proteomes" id="UP000637359">
    <property type="component" value="Unassembled WGS sequence"/>
</dbReference>
<organism evidence="1 2">
    <name type="scientific">Ornithinibacillus hominis</name>
    <dbReference type="NCBI Taxonomy" id="2763055"/>
    <lineage>
        <taxon>Bacteria</taxon>
        <taxon>Bacillati</taxon>
        <taxon>Bacillota</taxon>
        <taxon>Bacilli</taxon>
        <taxon>Bacillales</taxon>
        <taxon>Bacillaceae</taxon>
        <taxon>Ornithinibacillus</taxon>
    </lineage>
</organism>
<protein>
    <submittedName>
        <fullName evidence="1">Uncharacterized protein</fullName>
    </submittedName>
</protein>
<gene>
    <name evidence="1" type="ORF">H8S33_18175</name>
</gene>
<evidence type="ECO:0000313" key="1">
    <source>
        <dbReference type="EMBL" id="MBC5638703.1"/>
    </source>
</evidence>
<sequence length="94" mass="10868">MNNEFIWQEDVDFCGIVIRFAIIKFDGTNKYGACVAQMFDDEFVMVDAAICNNFNGARSFLLSNAIKGNLEKLEFIGENLELMYFASKKFRRMQ</sequence>
<proteinExistence type="predicted"/>
<dbReference type="RefSeq" id="WP_186871398.1">
    <property type="nucleotide sequence ID" value="NZ_JACOOL010000019.1"/>
</dbReference>
<keyword evidence="2" id="KW-1185">Reference proteome</keyword>
<dbReference type="EMBL" id="JACOOL010000019">
    <property type="protein sequence ID" value="MBC5638703.1"/>
    <property type="molecule type" value="Genomic_DNA"/>
</dbReference>
<comment type="caution">
    <text evidence="1">The sequence shown here is derived from an EMBL/GenBank/DDBJ whole genome shotgun (WGS) entry which is preliminary data.</text>
</comment>
<evidence type="ECO:0000313" key="2">
    <source>
        <dbReference type="Proteomes" id="UP000637359"/>
    </source>
</evidence>